<dbReference type="InterPro" id="IPR004839">
    <property type="entry name" value="Aminotransferase_I/II_large"/>
</dbReference>
<keyword evidence="8" id="KW-0368">Histidine biosynthesis</keyword>
<dbReference type="PANTHER" id="PTHR42885">
    <property type="entry name" value="HISTIDINOL-PHOSPHATE AMINOTRANSFERASE-RELATED"/>
    <property type="match status" value="1"/>
</dbReference>
<dbReference type="EC" id="2.6.1.9" evidence="3"/>
<dbReference type="GO" id="GO:0004400">
    <property type="term" value="F:histidinol-phosphate transaminase activity"/>
    <property type="evidence" value="ECO:0007669"/>
    <property type="project" value="UniProtKB-EC"/>
</dbReference>
<keyword evidence="13" id="KW-1185">Reference proteome</keyword>
<evidence type="ECO:0000256" key="2">
    <source>
        <dbReference type="ARBA" id="ARBA00005011"/>
    </source>
</evidence>
<comment type="pathway">
    <text evidence="2">Amino-acid biosynthesis; L-histidine biosynthesis; L-histidine from 5-phospho-alpha-D-ribose 1-diphosphate: step 7/9.</text>
</comment>
<keyword evidence="5" id="KW-0028">Amino-acid biosynthesis</keyword>
<dbReference type="OrthoDB" id="2015537at2759"/>
<protein>
    <recommendedName>
        <fullName evidence="3">histidinol-phosphate transaminase</fullName>
        <ecNumber evidence="3">2.6.1.9</ecNumber>
    </recommendedName>
    <alternativeName>
        <fullName evidence="9">Imidazole acetol-phosphate transaminase</fullName>
    </alternativeName>
</protein>
<organism evidence="12 13">
    <name type="scientific">Rhamnella rubrinervis</name>
    <dbReference type="NCBI Taxonomy" id="2594499"/>
    <lineage>
        <taxon>Eukaryota</taxon>
        <taxon>Viridiplantae</taxon>
        <taxon>Streptophyta</taxon>
        <taxon>Embryophyta</taxon>
        <taxon>Tracheophyta</taxon>
        <taxon>Spermatophyta</taxon>
        <taxon>Magnoliopsida</taxon>
        <taxon>eudicotyledons</taxon>
        <taxon>Gunneridae</taxon>
        <taxon>Pentapetalae</taxon>
        <taxon>rosids</taxon>
        <taxon>fabids</taxon>
        <taxon>Rosales</taxon>
        <taxon>Rhamnaceae</taxon>
        <taxon>rhamnoid group</taxon>
        <taxon>Rhamneae</taxon>
        <taxon>Rhamnella</taxon>
    </lineage>
</organism>
<evidence type="ECO:0000256" key="8">
    <source>
        <dbReference type="ARBA" id="ARBA00023102"/>
    </source>
</evidence>
<dbReference type="Gene3D" id="3.40.640.10">
    <property type="entry name" value="Type I PLP-dependent aspartate aminotransferase-like (Major domain)"/>
    <property type="match status" value="1"/>
</dbReference>
<keyword evidence="4" id="KW-0032">Aminotransferase</keyword>
<evidence type="ECO:0000256" key="4">
    <source>
        <dbReference type="ARBA" id="ARBA00022576"/>
    </source>
</evidence>
<reference evidence="12" key="1">
    <citation type="submission" date="2020-03" db="EMBL/GenBank/DDBJ databases">
        <title>A high-quality chromosome-level genome assembly of a woody plant with both climbing and erect habits, Rhamnella rubrinervis.</title>
        <authorList>
            <person name="Lu Z."/>
            <person name="Yang Y."/>
            <person name="Zhu X."/>
            <person name="Sun Y."/>
        </authorList>
    </citation>
    <scope>NUCLEOTIDE SEQUENCE</scope>
    <source>
        <strain evidence="12">BYM</strain>
        <tissue evidence="12">Leaf</tissue>
    </source>
</reference>
<dbReference type="CDD" id="cd00609">
    <property type="entry name" value="AAT_like"/>
    <property type="match status" value="1"/>
</dbReference>
<dbReference type="Gene3D" id="3.90.1150.10">
    <property type="entry name" value="Aspartate Aminotransferase, domain 1"/>
    <property type="match status" value="1"/>
</dbReference>
<evidence type="ECO:0000256" key="10">
    <source>
        <dbReference type="ARBA" id="ARBA00047481"/>
    </source>
</evidence>
<dbReference type="InterPro" id="IPR015422">
    <property type="entry name" value="PyrdxlP-dep_Trfase_small"/>
</dbReference>
<dbReference type="GO" id="GO:0030170">
    <property type="term" value="F:pyridoxal phosphate binding"/>
    <property type="evidence" value="ECO:0007669"/>
    <property type="project" value="InterPro"/>
</dbReference>
<keyword evidence="6" id="KW-0808">Transferase</keyword>
<dbReference type="InterPro" id="IPR015424">
    <property type="entry name" value="PyrdxlP-dep_Trfase"/>
</dbReference>
<evidence type="ECO:0000256" key="5">
    <source>
        <dbReference type="ARBA" id="ARBA00022605"/>
    </source>
</evidence>
<evidence type="ECO:0000256" key="3">
    <source>
        <dbReference type="ARBA" id="ARBA00012748"/>
    </source>
</evidence>
<feature type="domain" description="Aminotransferase class I/classII large" evidence="11">
    <location>
        <begin position="59"/>
        <end position="378"/>
    </location>
</feature>
<dbReference type="InterPro" id="IPR005861">
    <property type="entry name" value="HisP_aminotrans"/>
</dbReference>
<gene>
    <name evidence="12" type="ORF">FNV43_RR13676</name>
</gene>
<evidence type="ECO:0000256" key="7">
    <source>
        <dbReference type="ARBA" id="ARBA00022898"/>
    </source>
</evidence>
<sequence>MTSTLPTVHSVEPPVTELPQQVRLTGDDFIRPHLKKLSPYQAILPFEVLSSQLGMKPEDIIKLDANESPYGPPPEVYEALGQLKFPYVYPDPECRRLRELLAEQSGLESEYILAGCGADELIDLIMRCVLEPGDKMIVCPPTFTMYEFDAAVNAALTVKVRRNSDFSLNTDLIEDAVRREKPKCIFLTTPNNPDGSVIDDETLLKILELPVLVVLDEAYIEFSGTESRMQWVKNYENLIVLRTFSKRAGLAGLRVGYGAFPQSIIKYFWRAKQPYNVSVAAEVAACAALQNPTYLENVKNALIQERERLYHLLKNEVPFLNPFPSRSNFILCEVTAGKNPKKIKEDLGKMGLMIRHYDSKDLRNYVRFTVGKPEHTDVIMKCLQLLS</sequence>
<comment type="caution">
    <text evidence="12">The sequence shown here is derived from an EMBL/GenBank/DDBJ whole genome shotgun (WGS) entry which is preliminary data.</text>
</comment>
<dbReference type="PANTHER" id="PTHR42885:SF2">
    <property type="entry name" value="HISTIDINOL-PHOSPHATE AMINOTRANSFERASE"/>
    <property type="match status" value="1"/>
</dbReference>
<evidence type="ECO:0000256" key="9">
    <source>
        <dbReference type="ARBA" id="ARBA00030262"/>
    </source>
</evidence>
<dbReference type="Pfam" id="PF00155">
    <property type="entry name" value="Aminotran_1_2"/>
    <property type="match status" value="1"/>
</dbReference>
<dbReference type="Proteomes" id="UP000796880">
    <property type="component" value="Unassembled WGS sequence"/>
</dbReference>
<evidence type="ECO:0000313" key="12">
    <source>
        <dbReference type="EMBL" id="KAF3443986.1"/>
    </source>
</evidence>
<dbReference type="EMBL" id="VOIH02000006">
    <property type="protein sequence ID" value="KAF3443986.1"/>
    <property type="molecule type" value="Genomic_DNA"/>
</dbReference>
<dbReference type="SUPFAM" id="SSF53383">
    <property type="entry name" value="PLP-dependent transferases"/>
    <property type="match status" value="1"/>
</dbReference>
<dbReference type="HAMAP" id="MF_01023">
    <property type="entry name" value="HisC_aminotrans_2"/>
    <property type="match status" value="1"/>
</dbReference>
<dbReference type="InterPro" id="IPR015421">
    <property type="entry name" value="PyrdxlP-dep_Trfase_major"/>
</dbReference>
<comment type="catalytic activity">
    <reaction evidence="10">
        <text>L-histidinol phosphate + 2-oxoglutarate = 3-(imidazol-4-yl)-2-oxopropyl phosphate + L-glutamate</text>
        <dbReference type="Rhea" id="RHEA:23744"/>
        <dbReference type="ChEBI" id="CHEBI:16810"/>
        <dbReference type="ChEBI" id="CHEBI:29985"/>
        <dbReference type="ChEBI" id="CHEBI:57766"/>
        <dbReference type="ChEBI" id="CHEBI:57980"/>
        <dbReference type="EC" id="2.6.1.9"/>
    </reaction>
</comment>
<dbReference type="NCBIfam" id="TIGR01141">
    <property type="entry name" value="hisC"/>
    <property type="match status" value="1"/>
</dbReference>
<evidence type="ECO:0000256" key="6">
    <source>
        <dbReference type="ARBA" id="ARBA00022679"/>
    </source>
</evidence>
<evidence type="ECO:0000256" key="1">
    <source>
        <dbReference type="ARBA" id="ARBA00001933"/>
    </source>
</evidence>
<name>A0A8K0H1G3_9ROSA</name>
<evidence type="ECO:0000259" key="11">
    <source>
        <dbReference type="Pfam" id="PF00155"/>
    </source>
</evidence>
<proteinExistence type="inferred from homology"/>
<dbReference type="AlphaFoldDB" id="A0A8K0H1G3"/>
<keyword evidence="7" id="KW-0663">Pyridoxal phosphate</keyword>
<accession>A0A8K0H1G3</accession>
<comment type="cofactor">
    <cofactor evidence="1">
        <name>pyridoxal 5'-phosphate</name>
        <dbReference type="ChEBI" id="CHEBI:597326"/>
    </cofactor>
</comment>
<dbReference type="GO" id="GO:0000105">
    <property type="term" value="P:L-histidine biosynthetic process"/>
    <property type="evidence" value="ECO:0007669"/>
    <property type="project" value="UniProtKB-KW"/>
</dbReference>
<evidence type="ECO:0000313" key="13">
    <source>
        <dbReference type="Proteomes" id="UP000796880"/>
    </source>
</evidence>